<name>A0A368FML9_ANCCA</name>
<dbReference type="OrthoDB" id="2564984at2759"/>
<keyword evidence="4" id="KW-1185">Reference proteome</keyword>
<dbReference type="Proteomes" id="UP000252519">
    <property type="component" value="Unassembled WGS sequence"/>
</dbReference>
<evidence type="ECO:0000313" key="4">
    <source>
        <dbReference type="Proteomes" id="UP000252519"/>
    </source>
</evidence>
<sequence length="122" mass="13358">MTSSTVSSCPDCQSRTVQWRNTLSGLLCGILCFPCGIYCCLRRRQQHCSRCDCDVIKSTRVPVNTFGYAFRGYQSIDKGIPASMAVAYRNTAYSASTGVSTRGNTGSSTNSQTELIHHKTNN</sequence>
<keyword evidence="2" id="KW-0812">Transmembrane</keyword>
<organism evidence="3 4">
    <name type="scientific">Ancylostoma caninum</name>
    <name type="common">Dog hookworm</name>
    <dbReference type="NCBI Taxonomy" id="29170"/>
    <lineage>
        <taxon>Eukaryota</taxon>
        <taxon>Metazoa</taxon>
        <taxon>Ecdysozoa</taxon>
        <taxon>Nematoda</taxon>
        <taxon>Chromadorea</taxon>
        <taxon>Rhabditida</taxon>
        <taxon>Rhabditina</taxon>
        <taxon>Rhabditomorpha</taxon>
        <taxon>Strongyloidea</taxon>
        <taxon>Ancylostomatidae</taxon>
        <taxon>Ancylostomatinae</taxon>
        <taxon>Ancylostoma</taxon>
    </lineage>
</organism>
<feature type="region of interest" description="Disordered" evidence="1">
    <location>
        <begin position="99"/>
        <end position="122"/>
    </location>
</feature>
<gene>
    <name evidence="3" type="ORF">ANCCAN_20792</name>
</gene>
<evidence type="ECO:0000256" key="2">
    <source>
        <dbReference type="SAM" id="Phobius"/>
    </source>
</evidence>
<protein>
    <submittedName>
        <fullName evidence="3">Uncharacterized protein</fullName>
    </submittedName>
</protein>
<keyword evidence="2" id="KW-0472">Membrane</keyword>
<reference evidence="3 4" key="1">
    <citation type="submission" date="2014-10" db="EMBL/GenBank/DDBJ databases">
        <title>Draft genome of the hookworm Ancylostoma caninum.</title>
        <authorList>
            <person name="Mitreva M."/>
        </authorList>
    </citation>
    <scope>NUCLEOTIDE SEQUENCE [LARGE SCALE GENOMIC DNA]</scope>
    <source>
        <strain evidence="3 4">Baltimore</strain>
    </source>
</reference>
<evidence type="ECO:0000256" key="1">
    <source>
        <dbReference type="SAM" id="MobiDB-lite"/>
    </source>
</evidence>
<feature type="transmembrane region" description="Helical" evidence="2">
    <location>
        <begin position="23"/>
        <end position="41"/>
    </location>
</feature>
<accession>A0A368FML9</accession>
<dbReference type="EMBL" id="JOJR01000930">
    <property type="protein sequence ID" value="RCN33383.1"/>
    <property type="molecule type" value="Genomic_DNA"/>
</dbReference>
<feature type="compositionally biased region" description="Low complexity" evidence="1">
    <location>
        <begin position="99"/>
        <end position="113"/>
    </location>
</feature>
<dbReference type="Pfam" id="PF10164">
    <property type="entry name" value="BRI3"/>
    <property type="match status" value="1"/>
</dbReference>
<proteinExistence type="predicted"/>
<dbReference type="AlphaFoldDB" id="A0A368FML9"/>
<keyword evidence="2" id="KW-1133">Transmembrane helix</keyword>
<comment type="caution">
    <text evidence="3">The sequence shown here is derived from an EMBL/GenBank/DDBJ whole genome shotgun (WGS) entry which is preliminary data.</text>
</comment>
<evidence type="ECO:0000313" key="3">
    <source>
        <dbReference type="EMBL" id="RCN33383.1"/>
    </source>
</evidence>
<dbReference type="InterPro" id="IPR019317">
    <property type="entry name" value="BRI3"/>
</dbReference>